<reference evidence="2 3" key="1">
    <citation type="submission" date="2014-04" db="EMBL/GenBank/DDBJ databases">
        <authorList>
            <consortium name="DOE Joint Genome Institute"/>
            <person name="Kuo A."/>
            <person name="Kohler A."/>
            <person name="Nagy L.G."/>
            <person name="Floudas D."/>
            <person name="Copeland A."/>
            <person name="Barry K.W."/>
            <person name="Cichocki N."/>
            <person name="Veneault-Fourrey C."/>
            <person name="LaButti K."/>
            <person name="Lindquist E.A."/>
            <person name="Lipzen A."/>
            <person name="Lundell T."/>
            <person name="Morin E."/>
            <person name="Murat C."/>
            <person name="Sun H."/>
            <person name="Tunlid A."/>
            <person name="Henrissat B."/>
            <person name="Grigoriev I.V."/>
            <person name="Hibbett D.S."/>
            <person name="Martin F."/>
            <person name="Nordberg H.P."/>
            <person name="Cantor M.N."/>
            <person name="Hua S.X."/>
        </authorList>
    </citation>
    <scope>NUCLEOTIDE SEQUENCE [LARGE SCALE GENOMIC DNA]</scope>
    <source>
        <strain evidence="2 3">Foug A</strain>
    </source>
</reference>
<evidence type="ECO:0000256" key="1">
    <source>
        <dbReference type="SAM" id="Coils"/>
    </source>
</evidence>
<dbReference type="Proteomes" id="UP000053989">
    <property type="component" value="Unassembled WGS sequence"/>
</dbReference>
<dbReference type="HOGENOM" id="CLU_2321711_0_0_1"/>
<evidence type="ECO:0000313" key="2">
    <source>
        <dbReference type="EMBL" id="KIM54734.1"/>
    </source>
</evidence>
<keyword evidence="1" id="KW-0175">Coiled coil</keyword>
<gene>
    <name evidence="2" type="ORF">SCLCIDRAFT_1221750</name>
</gene>
<keyword evidence="3" id="KW-1185">Reference proteome</keyword>
<organism evidence="2 3">
    <name type="scientific">Scleroderma citrinum Foug A</name>
    <dbReference type="NCBI Taxonomy" id="1036808"/>
    <lineage>
        <taxon>Eukaryota</taxon>
        <taxon>Fungi</taxon>
        <taxon>Dikarya</taxon>
        <taxon>Basidiomycota</taxon>
        <taxon>Agaricomycotina</taxon>
        <taxon>Agaricomycetes</taxon>
        <taxon>Agaricomycetidae</taxon>
        <taxon>Boletales</taxon>
        <taxon>Sclerodermatineae</taxon>
        <taxon>Sclerodermataceae</taxon>
        <taxon>Scleroderma</taxon>
    </lineage>
</organism>
<evidence type="ECO:0000313" key="3">
    <source>
        <dbReference type="Proteomes" id="UP000053989"/>
    </source>
</evidence>
<dbReference type="AlphaFoldDB" id="A0A0C3DED2"/>
<feature type="coiled-coil region" evidence="1">
    <location>
        <begin position="42"/>
        <end position="69"/>
    </location>
</feature>
<proteinExistence type="predicted"/>
<protein>
    <submittedName>
        <fullName evidence="2">Uncharacterized protein</fullName>
    </submittedName>
</protein>
<name>A0A0C3DED2_9AGAM</name>
<reference evidence="3" key="2">
    <citation type="submission" date="2015-01" db="EMBL/GenBank/DDBJ databases">
        <title>Evolutionary Origins and Diversification of the Mycorrhizal Mutualists.</title>
        <authorList>
            <consortium name="DOE Joint Genome Institute"/>
            <consortium name="Mycorrhizal Genomics Consortium"/>
            <person name="Kohler A."/>
            <person name="Kuo A."/>
            <person name="Nagy L.G."/>
            <person name="Floudas D."/>
            <person name="Copeland A."/>
            <person name="Barry K.W."/>
            <person name="Cichocki N."/>
            <person name="Veneault-Fourrey C."/>
            <person name="LaButti K."/>
            <person name="Lindquist E.A."/>
            <person name="Lipzen A."/>
            <person name="Lundell T."/>
            <person name="Morin E."/>
            <person name="Murat C."/>
            <person name="Riley R."/>
            <person name="Ohm R."/>
            <person name="Sun H."/>
            <person name="Tunlid A."/>
            <person name="Henrissat B."/>
            <person name="Grigoriev I.V."/>
            <person name="Hibbett D.S."/>
            <person name="Martin F."/>
        </authorList>
    </citation>
    <scope>NUCLEOTIDE SEQUENCE [LARGE SCALE GENOMIC DNA]</scope>
    <source>
        <strain evidence="3">Foug A</strain>
    </source>
</reference>
<dbReference type="EMBL" id="KN822148">
    <property type="protein sequence ID" value="KIM54734.1"/>
    <property type="molecule type" value="Genomic_DNA"/>
</dbReference>
<dbReference type="InParanoid" id="A0A0C3DED2"/>
<sequence length="99" mass="11409">MSSVYNGDESNIGRFISPSLRKGSPSSFLTRLSADSSTQLAIDAIYDRMAKTENDMEEFKAESREFRRGVEERERKYDERFDDLKSIIFEMCNAFTASK</sequence>
<accession>A0A0C3DED2</accession>